<evidence type="ECO:0000313" key="3">
    <source>
        <dbReference type="Proteomes" id="UP001623852"/>
    </source>
</evidence>
<sequence>MKTKVETNNNAKAKIAVTNIKVQDERISGKTRATENIIRPSAKDMKDLHSTKK</sequence>
<accession>A0ABZ2UHK5</accession>
<name>A0ABZ2UHK5_9FLAO</name>
<dbReference type="RefSeq" id="WP_406843788.1">
    <property type="nucleotide sequence ID" value="NZ_CP150845.1"/>
</dbReference>
<proteinExistence type="predicted"/>
<evidence type="ECO:0000256" key="1">
    <source>
        <dbReference type="SAM" id="MobiDB-lite"/>
    </source>
</evidence>
<evidence type="ECO:0000313" key="2">
    <source>
        <dbReference type="EMBL" id="WYZ19024.1"/>
    </source>
</evidence>
<reference evidence="2 3" key="1">
    <citation type="submission" date="2024-03" db="EMBL/GenBank/DDBJ databases">
        <title>Flavobacterium soyae.</title>
        <authorList>
            <person name="Zheng W."/>
        </authorList>
    </citation>
    <scope>NUCLEOTIDE SEQUENCE [LARGE SCALE GENOMIC DNA]</scope>
    <source>
        <strain evidence="2 3">55</strain>
    </source>
</reference>
<protein>
    <submittedName>
        <fullName evidence="2">Uncharacterized protein</fullName>
    </submittedName>
</protein>
<gene>
    <name evidence="2" type="ORF">AABD74_17875</name>
</gene>
<feature type="region of interest" description="Disordered" evidence="1">
    <location>
        <begin position="31"/>
        <end position="53"/>
    </location>
</feature>
<keyword evidence="3" id="KW-1185">Reference proteome</keyword>
<organism evidence="2 3">
    <name type="scientific">Flavobacterium soyae</name>
    <dbReference type="NCBI Taxonomy" id="2903098"/>
    <lineage>
        <taxon>Bacteria</taxon>
        <taxon>Pseudomonadati</taxon>
        <taxon>Bacteroidota</taxon>
        <taxon>Flavobacteriia</taxon>
        <taxon>Flavobacteriales</taxon>
        <taxon>Flavobacteriaceae</taxon>
        <taxon>Flavobacterium</taxon>
    </lineage>
</organism>
<dbReference type="Proteomes" id="UP001623852">
    <property type="component" value="Chromosome"/>
</dbReference>
<feature type="compositionally biased region" description="Basic and acidic residues" evidence="1">
    <location>
        <begin position="41"/>
        <end position="53"/>
    </location>
</feature>
<dbReference type="EMBL" id="CP150845">
    <property type="protein sequence ID" value="WYZ19024.1"/>
    <property type="molecule type" value="Genomic_DNA"/>
</dbReference>